<evidence type="ECO:0000313" key="8">
    <source>
        <dbReference type="Proteomes" id="UP000184251"/>
    </source>
</evidence>
<comment type="subcellular location">
    <subcellularLocation>
        <location evidence="1">Membrane</location>
    </subcellularLocation>
</comment>
<keyword evidence="4 7" id="KW-0808">Transferase</keyword>
<dbReference type="InterPro" id="IPR009695">
    <property type="entry name" value="Diacylglyc_glucosyltr_N"/>
</dbReference>
<gene>
    <name evidence="7" type="ORF">SAMN02746064_01542</name>
</gene>
<dbReference type="EMBL" id="FQTU01000010">
    <property type="protein sequence ID" value="SHE94746.1"/>
    <property type="molecule type" value="Genomic_DNA"/>
</dbReference>
<dbReference type="GO" id="GO:0016758">
    <property type="term" value="F:hexosyltransferase activity"/>
    <property type="evidence" value="ECO:0007669"/>
    <property type="project" value="InterPro"/>
</dbReference>
<evidence type="ECO:0000256" key="3">
    <source>
        <dbReference type="ARBA" id="ARBA00022676"/>
    </source>
</evidence>
<comment type="similarity">
    <text evidence="2">Belongs to the glycosyltransferase 28 family.</text>
</comment>
<evidence type="ECO:0000259" key="6">
    <source>
        <dbReference type="Pfam" id="PF06925"/>
    </source>
</evidence>
<accession>A0A1M4XMZ4</accession>
<sequence length="382" mass="42804">MKKVLIFTASTGGGHNIAANSLKEHFEASGYEAAIFDAFKETNLLLDKVISRGYEKILSLSPRTYGRMYRAANNKTLSHYIVALITDVMEKNMMGIINENNPDLIIATHPLVTNVLGTLKEDREFDVPIISIVTDYMIHRAYIHDQIDAYVAGSEYTKETIIKKGVDEKKIHTYGIPVRKSFLDHTTIAVKDYSVDLSVLLMAGSMGTAHMEKAFLSLISSKHNLKIIVVCGKNDKVKSRIDKIMEDEHLNKIVEVYGFVENIPELMDRGDVIITKPGGLTTTESIIKNIPMIIPYYIPGQEEENTDFLVETGMAIKVDKIKDLTNVVDYLVHNKDILDSMAQNMSEMAKEQSIDRIIALGSELIAKNIEGKYKNKTLVMPS</sequence>
<dbReference type="GO" id="GO:0016020">
    <property type="term" value="C:membrane"/>
    <property type="evidence" value="ECO:0007669"/>
    <property type="project" value="UniProtKB-SubCell"/>
</dbReference>
<evidence type="ECO:0000256" key="1">
    <source>
        <dbReference type="ARBA" id="ARBA00004370"/>
    </source>
</evidence>
<protein>
    <submittedName>
        <fullName evidence="7">Processive 1,2-diacylglycerol beta-glucosyltransferase</fullName>
    </submittedName>
</protein>
<keyword evidence="3" id="KW-0328">Glycosyltransferase</keyword>
<name>A0A1M4XMZ4_9FIRM</name>
<dbReference type="InterPro" id="IPR050519">
    <property type="entry name" value="Glycosyltransf_28_UgtP"/>
</dbReference>
<dbReference type="Pfam" id="PF04101">
    <property type="entry name" value="Glyco_tran_28_C"/>
    <property type="match status" value="1"/>
</dbReference>
<evidence type="ECO:0000256" key="4">
    <source>
        <dbReference type="ARBA" id="ARBA00022679"/>
    </source>
</evidence>
<dbReference type="Pfam" id="PF06925">
    <property type="entry name" value="MGDG_synth"/>
    <property type="match status" value="1"/>
</dbReference>
<evidence type="ECO:0000256" key="2">
    <source>
        <dbReference type="ARBA" id="ARBA00006962"/>
    </source>
</evidence>
<dbReference type="AlphaFoldDB" id="A0A1M4XMZ4"/>
<keyword evidence="8" id="KW-1185">Reference proteome</keyword>
<dbReference type="PANTHER" id="PTHR43025:SF3">
    <property type="entry name" value="MONOGALACTOSYLDIACYLGLYCEROL SYNTHASE 1, CHLOROPLASTIC"/>
    <property type="match status" value="1"/>
</dbReference>
<dbReference type="Gene3D" id="3.40.50.2000">
    <property type="entry name" value="Glycogen Phosphorylase B"/>
    <property type="match status" value="2"/>
</dbReference>
<dbReference type="PANTHER" id="PTHR43025">
    <property type="entry name" value="MONOGALACTOSYLDIACYLGLYCEROL SYNTHASE"/>
    <property type="match status" value="1"/>
</dbReference>
<dbReference type="InterPro" id="IPR007235">
    <property type="entry name" value="Glyco_trans_28_C"/>
</dbReference>
<reference evidence="7 8" key="1">
    <citation type="submission" date="2016-11" db="EMBL/GenBank/DDBJ databases">
        <authorList>
            <person name="Jaros S."/>
            <person name="Januszkiewicz K."/>
            <person name="Wedrychowicz H."/>
        </authorList>
    </citation>
    <scope>NUCLEOTIDE SEQUENCE [LARGE SCALE GENOMIC DNA]</scope>
    <source>
        <strain evidence="7 8">DSM 14828</strain>
    </source>
</reference>
<organism evidence="7 8">
    <name type="scientific">Alkalibacter saccharofermentans DSM 14828</name>
    <dbReference type="NCBI Taxonomy" id="1120975"/>
    <lineage>
        <taxon>Bacteria</taxon>
        <taxon>Bacillati</taxon>
        <taxon>Bacillota</taxon>
        <taxon>Clostridia</taxon>
        <taxon>Eubacteriales</taxon>
        <taxon>Eubacteriaceae</taxon>
        <taxon>Alkalibacter</taxon>
    </lineage>
</organism>
<dbReference type="OrthoDB" id="9815663at2"/>
<dbReference type="GO" id="GO:0009247">
    <property type="term" value="P:glycolipid biosynthetic process"/>
    <property type="evidence" value="ECO:0007669"/>
    <property type="project" value="InterPro"/>
</dbReference>
<feature type="domain" description="Diacylglycerol glucosyltransferase N-terminal" evidence="6">
    <location>
        <begin position="15"/>
        <end position="178"/>
    </location>
</feature>
<dbReference type="Proteomes" id="UP000184251">
    <property type="component" value="Unassembled WGS sequence"/>
</dbReference>
<dbReference type="RefSeq" id="WP_073270767.1">
    <property type="nucleotide sequence ID" value="NZ_FQTU01000010.1"/>
</dbReference>
<dbReference type="STRING" id="1120975.SAMN02746064_01542"/>
<evidence type="ECO:0000313" key="7">
    <source>
        <dbReference type="EMBL" id="SHE94746.1"/>
    </source>
</evidence>
<feature type="domain" description="Glycosyl transferase family 28 C-terminal" evidence="5">
    <location>
        <begin position="199"/>
        <end position="356"/>
    </location>
</feature>
<evidence type="ECO:0000259" key="5">
    <source>
        <dbReference type="Pfam" id="PF04101"/>
    </source>
</evidence>
<proteinExistence type="inferred from homology"/>
<dbReference type="SUPFAM" id="SSF53756">
    <property type="entry name" value="UDP-Glycosyltransferase/glycogen phosphorylase"/>
    <property type="match status" value="1"/>
</dbReference>